<evidence type="ECO:0000313" key="2">
    <source>
        <dbReference type="Proteomes" id="UP000219068"/>
    </source>
</evidence>
<dbReference type="RefSeq" id="WP_249278115.1">
    <property type="nucleotide sequence ID" value="NZ_OBMM01000004.1"/>
</dbReference>
<sequence>MAVSPSLHSPSSQPAHPAWIAVDWGTSNVRAWAMDDGNSILDQASSPLGMNAIAADDALSFEGVLIGLIDRWLPRDATVRVQVVICGMAGAKQGWLEAPYCSVPVRPEELASGAVRPDISDPRIDVAILPGLKQIDDPDVMRGEETQLVGFMAAQPAFDGWVCLPGTHSKWARVSGGAIRGFKTYMTGEVFALLSKQSILRHSMDDRWDDAVFEQTVREAASAPTGFLHRLFTVRASGLVGNADAASQPGASVLSGAVIGSEIADVVRDLGRDSQIAQIAQIALIGDGKLAGLYRKALAAHGFDADAVDGEAITIAGLASAYRVINIS</sequence>
<dbReference type="Proteomes" id="UP000219068">
    <property type="component" value="Unassembled WGS sequence"/>
</dbReference>
<reference evidence="1 2" key="1">
    <citation type="submission" date="2017-08" db="EMBL/GenBank/DDBJ databases">
        <authorList>
            <person name="de Groot N.N."/>
        </authorList>
    </citation>
    <scope>NUCLEOTIDE SEQUENCE [LARGE SCALE GENOMIC DNA]</scope>
    <source>
        <strain evidence="1 2">USBA 78</strain>
    </source>
</reference>
<proteinExistence type="predicted"/>
<organism evidence="1 2">
    <name type="scientific">Thalassospira xiamenensis</name>
    <dbReference type="NCBI Taxonomy" id="220697"/>
    <lineage>
        <taxon>Bacteria</taxon>
        <taxon>Pseudomonadati</taxon>
        <taxon>Pseudomonadota</taxon>
        <taxon>Alphaproteobacteria</taxon>
        <taxon>Rhodospirillales</taxon>
        <taxon>Thalassospiraceae</taxon>
        <taxon>Thalassospira</taxon>
    </lineage>
</organism>
<dbReference type="InterPro" id="IPR007729">
    <property type="entry name" value="DGOK"/>
</dbReference>
<dbReference type="GO" id="GO:0008671">
    <property type="term" value="F:2-dehydro-3-deoxygalactonokinase activity"/>
    <property type="evidence" value="ECO:0007669"/>
    <property type="project" value="InterPro"/>
</dbReference>
<name>A0A285TTG9_9PROT</name>
<keyword evidence="1" id="KW-0418">Kinase</keyword>
<dbReference type="AlphaFoldDB" id="A0A285TTG9"/>
<protein>
    <submittedName>
        <fullName evidence="1">2-dehydro-3-deoxygalactonokinase</fullName>
    </submittedName>
</protein>
<dbReference type="GO" id="GO:0034194">
    <property type="term" value="P:D-galactonate catabolic process"/>
    <property type="evidence" value="ECO:0007669"/>
    <property type="project" value="InterPro"/>
</dbReference>
<dbReference type="Pfam" id="PF05035">
    <property type="entry name" value="DGOK"/>
    <property type="match status" value="1"/>
</dbReference>
<evidence type="ECO:0000313" key="1">
    <source>
        <dbReference type="EMBL" id="SOC24454.1"/>
    </source>
</evidence>
<keyword evidence="1" id="KW-0808">Transferase</keyword>
<dbReference type="InterPro" id="IPR042258">
    <property type="entry name" value="DGOK_N"/>
</dbReference>
<dbReference type="EMBL" id="OBMM01000004">
    <property type="protein sequence ID" value="SOC24454.1"/>
    <property type="molecule type" value="Genomic_DNA"/>
</dbReference>
<gene>
    <name evidence="1" type="ORF">SAMN05428964_104327</name>
</gene>
<accession>A0A285TTG9</accession>
<dbReference type="Gene3D" id="3.30.420.300">
    <property type="entry name" value="2-keto-3-deoxy-galactonokinase, substrate binding domain"/>
    <property type="match status" value="1"/>
</dbReference>
<dbReference type="InterPro" id="IPR042257">
    <property type="entry name" value="DGOK_C"/>
</dbReference>
<dbReference type="Gene3D" id="3.30.420.310">
    <property type="entry name" value="2-keto-3-deoxy-galactonokinase, C-terminal domain"/>
    <property type="match status" value="1"/>
</dbReference>
<dbReference type="CDD" id="cd24012">
    <property type="entry name" value="ASKHA_NBD_KDGal-kinase"/>
    <property type="match status" value="1"/>
</dbReference>